<evidence type="ECO:0000313" key="6">
    <source>
        <dbReference type="Proteomes" id="UP000800041"/>
    </source>
</evidence>
<evidence type="ECO:0000256" key="3">
    <source>
        <dbReference type="ARBA" id="ARBA00023002"/>
    </source>
</evidence>
<keyword evidence="6" id="KW-1185">Reference proteome</keyword>
<comment type="similarity">
    <text evidence="1">Belongs to the short-chain dehydrogenases/reductases (SDR) family.</text>
</comment>
<dbReference type="PRINTS" id="PR00080">
    <property type="entry name" value="SDRFAMILY"/>
</dbReference>
<gene>
    <name evidence="5" type="ORF">K402DRAFT_352156</name>
</gene>
<dbReference type="InterPro" id="IPR036291">
    <property type="entry name" value="NAD(P)-bd_dom_sf"/>
</dbReference>
<organism evidence="5 6">
    <name type="scientific">Aulographum hederae CBS 113979</name>
    <dbReference type="NCBI Taxonomy" id="1176131"/>
    <lineage>
        <taxon>Eukaryota</taxon>
        <taxon>Fungi</taxon>
        <taxon>Dikarya</taxon>
        <taxon>Ascomycota</taxon>
        <taxon>Pezizomycotina</taxon>
        <taxon>Dothideomycetes</taxon>
        <taxon>Pleosporomycetidae</taxon>
        <taxon>Aulographales</taxon>
        <taxon>Aulographaceae</taxon>
    </lineage>
</organism>
<accession>A0A6G1H5J6</accession>
<dbReference type="PROSITE" id="PS00061">
    <property type="entry name" value="ADH_SHORT"/>
    <property type="match status" value="1"/>
</dbReference>
<name>A0A6G1H5J6_9PEZI</name>
<dbReference type="InterPro" id="IPR020904">
    <property type="entry name" value="Sc_DH/Rdtase_CS"/>
</dbReference>
<dbReference type="Gene3D" id="3.40.50.720">
    <property type="entry name" value="NAD(P)-binding Rossmann-like Domain"/>
    <property type="match status" value="1"/>
</dbReference>
<keyword evidence="2" id="KW-0521">NADP</keyword>
<dbReference type="Pfam" id="PF13561">
    <property type="entry name" value="adh_short_C2"/>
    <property type="match status" value="1"/>
</dbReference>
<dbReference type="SUPFAM" id="SSF51735">
    <property type="entry name" value="NAD(P)-binding Rossmann-fold domains"/>
    <property type="match status" value="1"/>
</dbReference>
<evidence type="ECO:0000313" key="5">
    <source>
        <dbReference type="EMBL" id="KAF1988228.1"/>
    </source>
</evidence>
<dbReference type="EMBL" id="ML977149">
    <property type="protein sequence ID" value="KAF1988228.1"/>
    <property type="molecule type" value="Genomic_DNA"/>
</dbReference>
<dbReference type="SMART" id="SM00822">
    <property type="entry name" value="PKS_KR"/>
    <property type="match status" value="1"/>
</dbReference>
<keyword evidence="3" id="KW-0560">Oxidoreductase</keyword>
<dbReference type="PRINTS" id="PR00081">
    <property type="entry name" value="GDHRDH"/>
</dbReference>
<dbReference type="InterPro" id="IPR002347">
    <property type="entry name" value="SDR_fam"/>
</dbReference>
<dbReference type="OrthoDB" id="47007at2759"/>
<proteinExistence type="inferred from homology"/>
<dbReference type="PANTHER" id="PTHR43639">
    <property type="entry name" value="OXIDOREDUCTASE, SHORT-CHAIN DEHYDROGENASE/REDUCTASE FAMILY (AFU_ORTHOLOGUE AFUA_5G02870)"/>
    <property type="match status" value="1"/>
</dbReference>
<dbReference type="AlphaFoldDB" id="A0A6G1H5J6"/>
<evidence type="ECO:0000256" key="1">
    <source>
        <dbReference type="ARBA" id="ARBA00006484"/>
    </source>
</evidence>
<dbReference type="FunFam" id="3.40.50.720:FF:000374">
    <property type="entry name" value="3-oxoacyl-(Acyl-carrier-protein) reductase"/>
    <property type="match status" value="1"/>
</dbReference>
<evidence type="ECO:0000256" key="2">
    <source>
        <dbReference type="ARBA" id="ARBA00022857"/>
    </source>
</evidence>
<protein>
    <submittedName>
        <fullName evidence="5">NAD(P)-binding protein</fullName>
    </submittedName>
</protein>
<evidence type="ECO:0000259" key="4">
    <source>
        <dbReference type="SMART" id="SM00822"/>
    </source>
</evidence>
<dbReference type="GO" id="GO:0016491">
    <property type="term" value="F:oxidoreductase activity"/>
    <property type="evidence" value="ECO:0007669"/>
    <property type="project" value="UniProtKB-KW"/>
</dbReference>
<dbReference type="PANTHER" id="PTHR43639:SF1">
    <property type="entry name" value="SHORT-CHAIN DEHYDROGENASE_REDUCTASE FAMILY PROTEIN"/>
    <property type="match status" value="1"/>
</dbReference>
<feature type="domain" description="Ketoreductase" evidence="4">
    <location>
        <begin position="14"/>
        <end position="196"/>
    </location>
</feature>
<dbReference type="InterPro" id="IPR057326">
    <property type="entry name" value="KR_dom"/>
</dbReference>
<dbReference type="Proteomes" id="UP000800041">
    <property type="component" value="Unassembled WGS sequence"/>
</dbReference>
<reference evidence="5" key="1">
    <citation type="journal article" date="2020" name="Stud. Mycol.">
        <title>101 Dothideomycetes genomes: a test case for predicting lifestyles and emergence of pathogens.</title>
        <authorList>
            <person name="Haridas S."/>
            <person name="Albert R."/>
            <person name="Binder M."/>
            <person name="Bloem J."/>
            <person name="Labutti K."/>
            <person name="Salamov A."/>
            <person name="Andreopoulos B."/>
            <person name="Baker S."/>
            <person name="Barry K."/>
            <person name="Bills G."/>
            <person name="Bluhm B."/>
            <person name="Cannon C."/>
            <person name="Castanera R."/>
            <person name="Culley D."/>
            <person name="Daum C."/>
            <person name="Ezra D."/>
            <person name="Gonzalez J."/>
            <person name="Henrissat B."/>
            <person name="Kuo A."/>
            <person name="Liang C."/>
            <person name="Lipzen A."/>
            <person name="Lutzoni F."/>
            <person name="Magnuson J."/>
            <person name="Mondo S."/>
            <person name="Nolan M."/>
            <person name="Ohm R."/>
            <person name="Pangilinan J."/>
            <person name="Park H.-J."/>
            <person name="Ramirez L."/>
            <person name="Alfaro M."/>
            <person name="Sun H."/>
            <person name="Tritt A."/>
            <person name="Yoshinaga Y."/>
            <person name="Zwiers L.-H."/>
            <person name="Turgeon B."/>
            <person name="Goodwin S."/>
            <person name="Spatafora J."/>
            <person name="Crous P."/>
            <person name="Grigoriev I."/>
        </authorList>
    </citation>
    <scope>NUCLEOTIDE SEQUENCE</scope>
    <source>
        <strain evidence="5">CBS 113979</strain>
    </source>
</reference>
<sequence length="259" mass="26759">MSSSSEPPKSLSGKVAIVTGGSRGIGAGIALDLAKRGAKIMITYTSASSAPAVENLIYQITSLGSSASSIALDLRDPSAPSQIAAATMHQFGRIDILINNAGTELTKPISSVTLSDYASVMDLNVRAAYLMIQSVLPHLPSSGGGRVINISSVGARCGFANFSVYCASKGALEGLTRSLAAELGPAGHTVNAVEPGPVESDMMDNLPRELIELQKKMTPVGNRFGRVGDVAEVVGWIAEEGSRWVSGQCISASGGYLMT</sequence>